<dbReference type="Proteomes" id="UP001220658">
    <property type="component" value="Unassembled WGS sequence"/>
</dbReference>
<dbReference type="EMBL" id="JAQNCK010000057">
    <property type="protein sequence ID" value="MDC0829324.1"/>
    <property type="molecule type" value="Genomic_DNA"/>
</dbReference>
<reference evidence="1" key="1">
    <citation type="submission" date="2023-01" db="EMBL/GenBank/DDBJ databases">
        <title>Human gut microbiome strain richness.</title>
        <authorList>
            <person name="Chen-Liaw A."/>
        </authorList>
    </citation>
    <scope>NUCLEOTIDE SEQUENCE</scope>
    <source>
        <strain evidence="1">D55st1_G4_D55t1_190419</strain>
    </source>
</reference>
<dbReference type="AlphaFoldDB" id="A0AAW6FX96"/>
<dbReference type="InterPro" id="IPR025591">
    <property type="entry name" value="RloB"/>
</dbReference>
<sequence>MAKWKRKRKQAVLEMKEYNYFIFCEGEQTEPNYFKGFESNIENNPIYKDMVAVKVQGCGKETLRVVEDAQDFVQKNKIKNAKVFCVFDKDDFPAKDFNYAISCMEKLNKNKNDVIYHAAWSNQCIELWFLLHFSYYHSNNDRKQYFEALDNILRKRGLNKYKKNDDLIFDILYEHGNPKQAIIFAKKLMNEYSGTNYADMSPATKVYELVEELSKYLPEEMKIKF</sequence>
<evidence type="ECO:0000313" key="1">
    <source>
        <dbReference type="EMBL" id="MDC0829324.1"/>
    </source>
</evidence>
<dbReference type="Pfam" id="PF13707">
    <property type="entry name" value="RloB"/>
    <property type="match status" value="1"/>
</dbReference>
<proteinExistence type="predicted"/>
<comment type="caution">
    <text evidence="1">The sequence shown here is derived from an EMBL/GenBank/DDBJ whole genome shotgun (WGS) entry which is preliminary data.</text>
</comment>
<organism evidence="1 2">
    <name type="scientific">Faecalitalea cylindroides</name>
    <dbReference type="NCBI Taxonomy" id="39483"/>
    <lineage>
        <taxon>Bacteria</taxon>
        <taxon>Bacillati</taxon>
        <taxon>Bacillota</taxon>
        <taxon>Erysipelotrichia</taxon>
        <taxon>Erysipelotrichales</taxon>
        <taxon>Erysipelotrichaceae</taxon>
        <taxon>Faecalitalea</taxon>
    </lineage>
</organism>
<gene>
    <name evidence="1" type="ORF">POG00_11525</name>
</gene>
<accession>A0AAW6FX96</accession>
<evidence type="ECO:0000313" key="2">
    <source>
        <dbReference type="Proteomes" id="UP001220658"/>
    </source>
</evidence>
<name>A0AAW6FX96_9FIRM</name>
<protein>
    <submittedName>
        <fullName evidence="1">RloB family protein</fullName>
    </submittedName>
</protein>
<dbReference type="RefSeq" id="WP_195191807.1">
    <property type="nucleotide sequence ID" value="NZ_JADMUL010000057.1"/>
</dbReference>